<protein>
    <recommendedName>
        <fullName evidence="10">Phosphate transport system permease protein</fullName>
    </recommendedName>
</protein>
<evidence type="ECO:0000256" key="4">
    <source>
        <dbReference type="ARBA" id="ARBA00022475"/>
    </source>
</evidence>
<dbReference type="Proteomes" id="UP000484858">
    <property type="component" value="Unassembled WGS sequence"/>
</dbReference>
<comment type="caution">
    <text evidence="13">The sequence shown here is derived from an EMBL/GenBank/DDBJ whole genome shotgun (WGS) entry which is preliminary data.</text>
</comment>
<evidence type="ECO:0000256" key="5">
    <source>
        <dbReference type="ARBA" id="ARBA00022592"/>
    </source>
</evidence>
<dbReference type="SUPFAM" id="SSF161098">
    <property type="entry name" value="MetI-like"/>
    <property type="match status" value="1"/>
</dbReference>
<evidence type="ECO:0000259" key="12">
    <source>
        <dbReference type="PROSITE" id="PS50928"/>
    </source>
</evidence>
<feature type="transmembrane region" description="Helical" evidence="9">
    <location>
        <begin position="70"/>
        <end position="98"/>
    </location>
</feature>
<name>A0A829X6K7_GLUOY</name>
<evidence type="ECO:0000256" key="10">
    <source>
        <dbReference type="RuleBase" id="RU363054"/>
    </source>
</evidence>
<keyword evidence="7 9" id="KW-1133">Transmembrane helix</keyword>
<dbReference type="NCBIfam" id="TIGR02138">
    <property type="entry name" value="phosphate_pstC"/>
    <property type="match status" value="1"/>
</dbReference>
<comment type="subcellular location">
    <subcellularLocation>
        <location evidence="10">Cell inner membrane</location>
        <topology evidence="10">Multi-pass membrane protein</topology>
    </subcellularLocation>
    <subcellularLocation>
        <location evidence="1 9">Cell membrane</location>
        <topology evidence="1 9">Multi-pass membrane protein</topology>
    </subcellularLocation>
</comment>
<evidence type="ECO:0000256" key="7">
    <source>
        <dbReference type="ARBA" id="ARBA00022989"/>
    </source>
</evidence>
<keyword evidence="10" id="KW-0997">Cell inner membrane</keyword>
<dbReference type="AlphaFoldDB" id="A0A829X6K7"/>
<sequence length="362" mass="38742">MSFLFRLFFHDRTANALVWWLKLPDNARFSSQSSSRMTLATATQPEEARDKVGVSHSGSRRSGPDTAFHLLVAASALLVLVVLGGLVVLMGVGGSQAFRTFGLGFAFHDVWNPVADQYGAWAPLFGTIVSTLIGVAIALPLAFGTAFWLTAMAPPRIAAIVGTAVQLLAAVPSIIFGMWGFFTIVPFMARTVQPFLTHHFRHVPGIRFIIHGAPFGTGLMTAGLVLAVMIAPFMTAVMRDVFAAMPAMLRESAYGLGATRWDVMWKVVVPWSRTGMIGAIVLGMGRALGETMAVTFVIGNVTAVGWSLFAPRSTVASLIALQFPESPAGSLRLSALLALGFILMLLSFASLALARMLRGDTK</sequence>
<dbReference type="InterPro" id="IPR035906">
    <property type="entry name" value="MetI-like_sf"/>
</dbReference>
<feature type="transmembrane region" description="Helical" evidence="9">
    <location>
        <begin position="208"/>
        <end position="231"/>
    </location>
</feature>
<feature type="transmembrane region" description="Helical" evidence="9">
    <location>
        <begin position="157"/>
        <end position="188"/>
    </location>
</feature>
<dbReference type="Pfam" id="PF00528">
    <property type="entry name" value="BPD_transp_1"/>
    <property type="match status" value="1"/>
</dbReference>
<keyword evidence="4" id="KW-1003">Cell membrane</keyword>
<dbReference type="GO" id="GO:0006817">
    <property type="term" value="P:phosphate ion transport"/>
    <property type="evidence" value="ECO:0007669"/>
    <property type="project" value="UniProtKB-KW"/>
</dbReference>
<dbReference type="EMBL" id="BARJ01000003">
    <property type="protein sequence ID" value="GEM16146.1"/>
    <property type="molecule type" value="Genomic_DNA"/>
</dbReference>
<dbReference type="GO" id="GO:0005886">
    <property type="term" value="C:plasma membrane"/>
    <property type="evidence" value="ECO:0007669"/>
    <property type="project" value="UniProtKB-SubCell"/>
</dbReference>
<dbReference type="Gene3D" id="1.10.3720.10">
    <property type="entry name" value="MetI-like"/>
    <property type="match status" value="1"/>
</dbReference>
<accession>A0A829X6K7</accession>
<feature type="transmembrane region" description="Helical" evidence="9">
    <location>
        <begin position="331"/>
        <end position="354"/>
    </location>
</feature>
<feature type="domain" description="ABC transmembrane type-1" evidence="12">
    <location>
        <begin position="124"/>
        <end position="354"/>
    </location>
</feature>
<feature type="transmembrane region" description="Helical" evidence="9">
    <location>
        <begin position="292"/>
        <end position="311"/>
    </location>
</feature>
<reference evidence="13 14" key="1">
    <citation type="submission" date="2013-04" db="EMBL/GenBank/DDBJ databases">
        <title>Gluconobacter oxydans NBRC 3293 whole genome sequence.</title>
        <authorList>
            <person name="Matsutani M."/>
            <person name="Yakushi T."/>
            <person name="Matsushita K."/>
        </authorList>
    </citation>
    <scope>NUCLEOTIDE SEQUENCE [LARGE SCALE GENOMIC DNA]</scope>
    <source>
        <strain evidence="13 14">NBRC 3293</strain>
    </source>
</reference>
<gene>
    <name evidence="13" type="ORF">NBRC3293_0643</name>
</gene>
<keyword evidence="8 9" id="KW-0472">Membrane</keyword>
<dbReference type="PROSITE" id="PS50928">
    <property type="entry name" value="ABC_TM1"/>
    <property type="match status" value="1"/>
</dbReference>
<comment type="function">
    <text evidence="10">Part of the binding-protein-dependent transport system for phosphate; probably responsible for the translocation of the substrate across the membrane.</text>
</comment>
<dbReference type="PANTHER" id="PTHR30425">
    <property type="entry name" value="PHOSPHATE TRANSPORT SYSTEM PERMEASE PROTEIN PST"/>
    <property type="match status" value="1"/>
</dbReference>
<evidence type="ECO:0000256" key="2">
    <source>
        <dbReference type="ARBA" id="ARBA00007069"/>
    </source>
</evidence>
<proteinExistence type="inferred from homology"/>
<keyword evidence="3 9" id="KW-0813">Transport</keyword>
<dbReference type="CDD" id="cd06261">
    <property type="entry name" value="TM_PBP2"/>
    <property type="match status" value="1"/>
</dbReference>
<dbReference type="InterPro" id="IPR011864">
    <property type="entry name" value="Phosphate_PstC"/>
</dbReference>
<comment type="similarity">
    <text evidence="2 10">Belongs to the binding-protein-dependent transport system permease family. CysTW subfamily.</text>
</comment>
<evidence type="ECO:0000313" key="14">
    <source>
        <dbReference type="Proteomes" id="UP000484858"/>
    </source>
</evidence>
<dbReference type="PANTHER" id="PTHR30425:SF1">
    <property type="entry name" value="PHOSPHATE TRANSPORT SYSTEM PERMEASE PROTEIN PSTC"/>
    <property type="match status" value="1"/>
</dbReference>
<dbReference type="InterPro" id="IPR051124">
    <property type="entry name" value="Phosphate_Transport_Permease"/>
</dbReference>
<evidence type="ECO:0000256" key="9">
    <source>
        <dbReference type="RuleBase" id="RU363032"/>
    </source>
</evidence>
<evidence type="ECO:0000256" key="1">
    <source>
        <dbReference type="ARBA" id="ARBA00004651"/>
    </source>
</evidence>
<evidence type="ECO:0000256" key="3">
    <source>
        <dbReference type="ARBA" id="ARBA00022448"/>
    </source>
</evidence>
<keyword evidence="6 9" id="KW-0812">Transmembrane</keyword>
<feature type="region of interest" description="Disordered" evidence="11">
    <location>
        <begin position="39"/>
        <end position="61"/>
    </location>
</feature>
<feature type="transmembrane region" description="Helical" evidence="9">
    <location>
        <begin position="118"/>
        <end position="150"/>
    </location>
</feature>
<evidence type="ECO:0000313" key="13">
    <source>
        <dbReference type="EMBL" id="GEM16146.1"/>
    </source>
</evidence>
<dbReference type="InterPro" id="IPR000515">
    <property type="entry name" value="MetI-like"/>
</dbReference>
<evidence type="ECO:0000256" key="6">
    <source>
        <dbReference type="ARBA" id="ARBA00022692"/>
    </source>
</evidence>
<organism evidence="13 14">
    <name type="scientific">Gluconobacter oxydans NBRC 3293</name>
    <dbReference type="NCBI Taxonomy" id="1315969"/>
    <lineage>
        <taxon>Bacteria</taxon>
        <taxon>Pseudomonadati</taxon>
        <taxon>Pseudomonadota</taxon>
        <taxon>Alphaproteobacteria</taxon>
        <taxon>Acetobacterales</taxon>
        <taxon>Acetobacteraceae</taxon>
        <taxon>Gluconobacter</taxon>
    </lineage>
</organism>
<evidence type="ECO:0000256" key="11">
    <source>
        <dbReference type="SAM" id="MobiDB-lite"/>
    </source>
</evidence>
<dbReference type="GO" id="GO:0005315">
    <property type="term" value="F:phosphate transmembrane transporter activity"/>
    <property type="evidence" value="ECO:0007669"/>
    <property type="project" value="InterPro"/>
</dbReference>
<evidence type="ECO:0000256" key="8">
    <source>
        <dbReference type="ARBA" id="ARBA00023136"/>
    </source>
</evidence>
<keyword evidence="5 10" id="KW-0592">Phosphate transport</keyword>